<dbReference type="InterPro" id="IPR048020">
    <property type="entry name" value="Transpos_IS3"/>
</dbReference>
<dbReference type="GO" id="GO:0015074">
    <property type="term" value="P:DNA integration"/>
    <property type="evidence" value="ECO:0007669"/>
    <property type="project" value="InterPro"/>
</dbReference>
<evidence type="ECO:0000259" key="2">
    <source>
        <dbReference type="PROSITE" id="PS50994"/>
    </source>
</evidence>
<evidence type="ECO:0000313" key="3">
    <source>
        <dbReference type="EMBL" id="ORV89939.1"/>
    </source>
</evidence>
<dbReference type="PROSITE" id="PS50994">
    <property type="entry name" value="INTEGRASE"/>
    <property type="match status" value="1"/>
</dbReference>
<dbReference type="PANTHER" id="PTHR46889">
    <property type="entry name" value="TRANSPOSASE INSF FOR INSERTION SEQUENCE IS3B-RELATED"/>
    <property type="match status" value="1"/>
</dbReference>
<accession>A0A1X1WTV2</accession>
<evidence type="ECO:0000256" key="1">
    <source>
        <dbReference type="ARBA" id="ARBA00002286"/>
    </source>
</evidence>
<comment type="caution">
    <text evidence="3">The sequence shown here is derived from an EMBL/GenBank/DDBJ whole genome shotgun (WGS) entry which is preliminary data.</text>
</comment>
<reference evidence="3 4" key="1">
    <citation type="submission" date="2016-01" db="EMBL/GenBank/DDBJ databases">
        <title>The new phylogeny of the genus Mycobacterium.</title>
        <authorList>
            <person name="Tarcisio F."/>
            <person name="Conor M."/>
            <person name="Antonella G."/>
            <person name="Elisabetta G."/>
            <person name="Giulia F.S."/>
            <person name="Sara T."/>
            <person name="Anna F."/>
            <person name="Clotilde B."/>
            <person name="Roberto B."/>
            <person name="Veronica D.S."/>
            <person name="Fabio R."/>
            <person name="Monica P."/>
            <person name="Olivier J."/>
            <person name="Enrico T."/>
            <person name="Nicola S."/>
        </authorList>
    </citation>
    <scope>NUCLEOTIDE SEQUENCE [LARGE SCALE GENOMIC DNA]</scope>
    <source>
        <strain evidence="3 4">DSM 45541</strain>
    </source>
</reference>
<protein>
    <submittedName>
        <fullName evidence="3">Integrase</fullName>
    </submittedName>
</protein>
<feature type="domain" description="Integrase catalytic" evidence="2">
    <location>
        <begin position="99"/>
        <end position="265"/>
    </location>
</feature>
<dbReference type="GO" id="GO:0003676">
    <property type="term" value="F:nucleic acid binding"/>
    <property type="evidence" value="ECO:0007669"/>
    <property type="project" value="InterPro"/>
</dbReference>
<proteinExistence type="predicted"/>
<dbReference type="InterPro" id="IPR050900">
    <property type="entry name" value="Transposase_IS3/IS150/IS904"/>
</dbReference>
<dbReference type="InterPro" id="IPR025948">
    <property type="entry name" value="HTH-like_dom"/>
</dbReference>
<dbReference type="Pfam" id="PF13276">
    <property type="entry name" value="HTH_21"/>
    <property type="match status" value="1"/>
</dbReference>
<dbReference type="InterPro" id="IPR012337">
    <property type="entry name" value="RNaseH-like_sf"/>
</dbReference>
<evidence type="ECO:0000313" key="4">
    <source>
        <dbReference type="Proteomes" id="UP000193622"/>
    </source>
</evidence>
<dbReference type="Pfam" id="PF00665">
    <property type="entry name" value="rve"/>
    <property type="match status" value="1"/>
</dbReference>
<dbReference type="Gene3D" id="3.30.420.10">
    <property type="entry name" value="Ribonuclease H-like superfamily/Ribonuclease H"/>
    <property type="match status" value="1"/>
</dbReference>
<name>A0A1X1WTV2_MYCIR</name>
<organism evidence="3 4">
    <name type="scientific">Mycolicibacterium iranicum</name>
    <name type="common">Mycobacterium iranicum</name>
    <dbReference type="NCBI Taxonomy" id="912594"/>
    <lineage>
        <taxon>Bacteria</taxon>
        <taxon>Bacillati</taxon>
        <taxon>Actinomycetota</taxon>
        <taxon>Actinomycetes</taxon>
        <taxon>Mycobacteriales</taxon>
        <taxon>Mycobacteriaceae</taxon>
        <taxon>Mycolicibacterium</taxon>
    </lineage>
</organism>
<dbReference type="InterPro" id="IPR001584">
    <property type="entry name" value="Integrase_cat-core"/>
</dbReference>
<sequence>MAPSTYYDTKTRPPSARTQRDAVLTPVLVGLWQDNYKVYGARKLWKAARRAGYDVGRDQVARLMRAAGIKGARRGKWVKTTRADPTANRHPDLVKRQFVADRPNRLWVTDLTYVPTWTGVAYVCFLIDAYSRMIVGWRVASHMRTTMVLDAIEMARWSRGILLLGLTCHSDAGSQFTSIRYGERLAEIGAVPSIGSIGDSFDNALAETVNGYYKAELIYGPARSGPWKTVEDVELATLGWVHWHNTSRLHGYLGDLPPAEFEAAFYDAQRSDQPLVEIQ</sequence>
<dbReference type="NCBIfam" id="NF033516">
    <property type="entry name" value="transpos_IS3"/>
    <property type="match status" value="1"/>
</dbReference>
<dbReference type="Proteomes" id="UP000193622">
    <property type="component" value="Unassembled WGS sequence"/>
</dbReference>
<comment type="function">
    <text evidence="1">Involved in the transposition of the insertion sequence.</text>
</comment>
<dbReference type="SUPFAM" id="SSF53098">
    <property type="entry name" value="Ribonuclease H-like"/>
    <property type="match status" value="1"/>
</dbReference>
<gene>
    <name evidence="3" type="ORF">AWC12_08265</name>
</gene>
<dbReference type="PANTHER" id="PTHR46889:SF5">
    <property type="entry name" value="INTEGRASE PROTEIN"/>
    <property type="match status" value="1"/>
</dbReference>
<dbReference type="EMBL" id="LQPC01000024">
    <property type="protein sequence ID" value="ORV89939.1"/>
    <property type="molecule type" value="Genomic_DNA"/>
</dbReference>
<dbReference type="AlphaFoldDB" id="A0A1X1WTV2"/>
<dbReference type="InterPro" id="IPR036397">
    <property type="entry name" value="RNaseH_sf"/>
</dbReference>